<keyword evidence="2" id="KW-1185">Reference proteome</keyword>
<reference evidence="1 2" key="2">
    <citation type="journal article" date="2024" name="Int. J. Syst. Evol. Microbiol.">
        <title>Promethearchaeum syntrophicum gen. nov., sp. nov., an anaerobic, obligately syntrophic archaeon, the first isolate of the lineage 'Asgard' archaea, and proposal of the new archaeal phylum Promethearchaeota phyl. nov. and kingdom Promethearchaeati regn. nov.</title>
        <authorList>
            <person name="Imachi H."/>
            <person name="Nobu M.K."/>
            <person name="Kato S."/>
            <person name="Takaki Y."/>
            <person name="Miyazaki M."/>
            <person name="Miyata M."/>
            <person name="Ogawara M."/>
            <person name="Saito Y."/>
            <person name="Sakai S."/>
            <person name="Tahara Y.O."/>
            <person name="Takano Y."/>
            <person name="Tasumi E."/>
            <person name="Uematsu K."/>
            <person name="Yoshimura T."/>
            <person name="Itoh T."/>
            <person name="Ohkuma M."/>
            <person name="Takai K."/>
        </authorList>
    </citation>
    <scope>NUCLEOTIDE SEQUENCE [LARGE SCALE GENOMIC DNA]</scope>
    <source>
        <strain evidence="1 2">MK-D1</strain>
    </source>
</reference>
<gene>
    <name evidence="1" type="ORF">DSAG12_02792</name>
</gene>
<evidence type="ECO:0000313" key="2">
    <source>
        <dbReference type="Proteomes" id="UP000321408"/>
    </source>
</evidence>
<accession>A0A5B9DD50</accession>
<reference evidence="1 2" key="1">
    <citation type="journal article" date="2020" name="Nature">
        <title>Isolation of an archaeon at the prokaryote-eukaryote interface.</title>
        <authorList>
            <person name="Imachi H."/>
            <person name="Nobu M.K."/>
            <person name="Nakahara N."/>
            <person name="Morono Y."/>
            <person name="Ogawara M."/>
            <person name="Takaki Y."/>
            <person name="Takano Y."/>
            <person name="Uematsu K."/>
            <person name="Ikuta T."/>
            <person name="Ito M."/>
            <person name="Matsui Y."/>
            <person name="Miyazaki M."/>
            <person name="Murata K."/>
            <person name="Saito Y."/>
            <person name="Sakai S."/>
            <person name="Song C."/>
            <person name="Tasumi E."/>
            <person name="Yamanaka Y."/>
            <person name="Yamaguchi T."/>
            <person name="Kamagata Y."/>
            <person name="Tamaki H."/>
            <person name="Takai K."/>
        </authorList>
    </citation>
    <scope>NUCLEOTIDE SEQUENCE [LARGE SCALE GENOMIC DNA]</scope>
    <source>
        <strain evidence="1 2">MK-D1</strain>
    </source>
</reference>
<dbReference type="KEGG" id="psyt:DSAG12_02792"/>
<name>A0A5B9DD50_9ARCH</name>
<dbReference type="GeneID" id="41330771"/>
<sequence length="373" mass="44596">MKENMKLVITDETFFTLLKNWEEEMRIYNEFEIYAPKQLKLDVETELSSYKKEKREKLEKKVKKLNKSITFISIPHKDNEMDIYELCYEVLKKIRARWIWDVYKYSIEGSTPIPYINTEGILEDMEKEKEEKVFVGEDGGSAAEEQSNTDQLPHPPLDFCSESEWLNHKDELKDVFYYTNSFLHHEGLLCLTDRERYYLDPSDEDENTLPLLNLFDNVLKVSIGPKEPRRNYLHIVERKNILDIYDYWEFFIDIDDSDPAKIIFQRIGNKFSKNFLILNLNEEEEINEDDWISFKDAIAKYKIGSKDKDDKTFHRVLREKNAIIIVGEKSYLVTGLDQRFYSFQQPNRKPKDYEGECQELYKNISNIRKNEIK</sequence>
<evidence type="ECO:0000313" key="1">
    <source>
        <dbReference type="EMBL" id="QEE16961.1"/>
    </source>
</evidence>
<dbReference type="AlphaFoldDB" id="A0A5B9DD50"/>
<proteinExistence type="predicted"/>
<organism evidence="1 2">
    <name type="scientific">Promethearchaeum syntrophicum</name>
    <dbReference type="NCBI Taxonomy" id="2594042"/>
    <lineage>
        <taxon>Archaea</taxon>
        <taxon>Promethearchaeati</taxon>
        <taxon>Promethearchaeota</taxon>
        <taxon>Promethearchaeia</taxon>
        <taxon>Promethearchaeales</taxon>
        <taxon>Promethearchaeaceae</taxon>
        <taxon>Promethearchaeum</taxon>
    </lineage>
</organism>
<dbReference type="Proteomes" id="UP000321408">
    <property type="component" value="Chromosome"/>
</dbReference>
<dbReference type="RefSeq" id="WP_147663884.1">
    <property type="nucleotide sequence ID" value="NZ_CP042905.2"/>
</dbReference>
<dbReference type="EMBL" id="CP042905">
    <property type="protein sequence ID" value="QEE16961.1"/>
    <property type="molecule type" value="Genomic_DNA"/>
</dbReference>
<protein>
    <submittedName>
        <fullName evidence="1">Uncharacterized protein</fullName>
    </submittedName>
</protein>